<dbReference type="InterPro" id="IPR011051">
    <property type="entry name" value="RmlC_Cupin_sf"/>
</dbReference>
<evidence type="ECO:0000313" key="3">
    <source>
        <dbReference type="EMBL" id="KAB1073252.1"/>
    </source>
</evidence>
<accession>A0A6N6MU29</accession>
<protein>
    <submittedName>
        <fullName evidence="3">Cupin domain-containing protein</fullName>
    </submittedName>
</protein>
<evidence type="ECO:0000313" key="4">
    <source>
        <dbReference type="Proteomes" id="UP000441523"/>
    </source>
</evidence>
<dbReference type="EMBL" id="VZZJ01000009">
    <property type="protein sequence ID" value="KAB1073252.1"/>
    <property type="molecule type" value="Genomic_DNA"/>
</dbReference>
<sequence length="146" mass="15192">MSSACSGGAEPVVRLGPSGNLFAGLDPGAPAEVFETLASAPGLRIERIVSTGQHTPPGVYDDQPQTEWVVVLAGAAELEFADEAAPRRLGPGDYVLIAPHRRHRVARTAAGTPTVWLALHWGEGVGEDGGEEDGDGTASRRPSTSR</sequence>
<reference evidence="3 4" key="1">
    <citation type="submission" date="2019-09" db="EMBL/GenBank/DDBJ databases">
        <title>YIM 132548 draft genome.</title>
        <authorList>
            <person name="Jiang L."/>
        </authorList>
    </citation>
    <scope>NUCLEOTIDE SEQUENCE [LARGE SCALE GENOMIC DNA]</scope>
    <source>
        <strain evidence="3 4">YIM 132548</strain>
    </source>
</reference>
<feature type="compositionally biased region" description="Acidic residues" evidence="1">
    <location>
        <begin position="125"/>
        <end position="135"/>
    </location>
</feature>
<gene>
    <name evidence="3" type="ORF">F6X51_13010</name>
</gene>
<feature type="region of interest" description="Disordered" evidence="1">
    <location>
        <begin position="124"/>
        <end position="146"/>
    </location>
</feature>
<keyword evidence="4" id="KW-1185">Reference proteome</keyword>
<dbReference type="InterPro" id="IPR014710">
    <property type="entry name" value="RmlC-like_jellyroll"/>
</dbReference>
<feature type="domain" description="Cupin type-2" evidence="2">
    <location>
        <begin position="64"/>
        <end position="118"/>
    </location>
</feature>
<organism evidence="3 4">
    <name type="scientific">Methylobacterium planeticum</name>
    <dbReference type="NCBI Taxonomy" id="2615211"/>
    <lineage>
        <taxon>Bacteria</taxon>
        <taxon>Pseudomonadati</taxon>
        <taxon>Pseudomonadota</taxon>
        <taxon>Alphaproteobacteria</taxon>
        <taxon>Hyphomicrobiales</taxon>
        <taxon>Methylobacteriaceae</taxon>
        <taxon>Methylobacterium</taxon>
    </lineage>
</organism>
<dbReference type="AlphaFoldDB" id="A0A6N6MU29"/>
<dbReference type="SUPFAM" id="SSF51182">
    <property type="entry name" value="RmlC-like cupins"/>
    <property type="match status" value="1"/>
</dbReference>
<evidence type="ECO:0000259" key="2">
    <source>
        <dbReference type="Pfam" id="PF07883"/>
    </source>
</evidence>
<dbReference type="CDD" id="cd06981">
    <property type="entry name" value="cupin_reut_a1446"/>
    <property type="match status" value="1"/>
</dbReference>
<comment type="caution">
    <text evidence="3">The sequence shown here is derived from an EMBL/GenBank/DDBJ whole genome shotgun (WGS) entry which is preliminary data.</text>
</comment>
<dbReference type="Gene3D" id="2.60.120.10">
    <property type="entry name" value="Jelly Rolls"/>
    <property type="match status" value="1"/>
</dbReference>
<dbReference type="InterPro" id="IPR013096">
    <property type="entry name" value="Cupin_2"/>
</dbReference>
<proteinExistence type="predicted"/>
<name>A0A6N6MU29_9HYPH</name>
<evidence type="ECO:0000256" key="1">
    <source>
        <dbReference type="SAM" id="MobiDB-lite"/>
    </source>
</evidence>
<dbReference type="Pfam" id="PF07883">
    <property type="entry name" value="Cupin_2"/>
    <property type="match status" value="1"/>
</dbReference>
<dbReference type="Proteomes" id="UP000441523">
    <property type="component" value="Unassembled WGS sequence"/>
</dbReference>